<evidence type="ECO:0000259" key="2">
    <source>
        <dbReference type="Pfam" id="PF20151"/>
    </source>
</evidence>
<dbReference type="AlphaFoldDB" id="A0A0C3SDK2"/>
<dbReference type="InterPro" id="IPR045340">
    <property type="entry name" value="DUF6533"/>
</dbReference>
<feature type="transmembrane region" description="Helical" evidence="1">
    <location>
        <begin position="99"/>
        <end position="125"/>
    </location>
</feature>
<evidence type="ECO:0000256" key="1">
    <source>
        <dbReference type="SAM" id="Phobius"/>
    </source>
</evidence>
<gene>
    <name evidence="3" type="ORF">PHLGIDRAFT_300834</name>
</gene>
<keyword evidence="1" id="KW-0472">Membrane</keyword>
<evidence type="ECO:0000313" key="4">
    <source>
        <dbReference type="Proteomes" id="UP000053257"/>
    </source>
</evidence>
<organism evidence="3 4">
    <name type="scientific">Phlebiopsis gigantea (strain 11061_1 CR5-6)</name>
    <name type="common">White-rot fungus</name>
    <name type="synonym">Peniophora gigantea</name>
    <dbReference type="NCBI Taxonomy" id="745531"/>
    <lineage>
        <taxon>Eukaryota</taxon>
        <taxon>Fungi</taxon>
        <taxon>Dikarya</taxon>
        <taxon>Basidiomycota</taxon>
        <taxon>Agaricomycotina</taxon>
        <taxon>Agaricomycetes</taxon>
        <taxon>Polyporales</taxon>
        <taxon>Phanerochaetaceae</taxon>
        <taxon>Phlebiopsis</taxon>
    </lineage>
</organism>
<evidence type="ECO:0000313" key="3">
    <source>
        <dbReference type="EMBL" id="KIP09735.1"/>
    </source>
</evidence>
<proteinExistence type="predicted"/>
<keyword evidence="1" id="KW-0812">Transmembrane</keyword>
<reference evidence="3 4" key="1">
    <citation type="journal article" date="2014" name="PLoS Genet.">
        <title>Analysis of the Phlebiopsis gigantea genome, transcriptome and secretome provides insight into its pioneer colonization strategies of wood.</title>
        <authorList>
            <person name="Hori C."/>
            <person name="Ishida T."/>
            <person name="Igarashi K."/>
            <person name="Samejima M."/>
            <person name="Suzuki H."/>
            <person name="Master E."/>
            <person name="Ferreira P."/>
            <person name="Ruiz-Duenas F.J."/>
            <person name="Held B."/>
            <person name="Canessa P."/>
            <person name="Larrondo L.F."/>
            <person name="Schmoll M."/>
            <person name="Druzhinina I.S."/>
            <person name="Kubicek C.P."/>
            <person name="Gaskell J.A."/>
            <person name="Kersten P."/>
            <person name="St John F."/>
            <person name="Glasner J."/>
            <person name="Sabat G."/>
            <person name="Splinter BonDurant S."/>
            <person name="Syed K."/>
            <person name="Yadav J."/>
            <person name="Mgbeahuruike A.C."/>
            <person name="Kovalchuk A."/>
            <person name="Asiegbu F.O."/>
            <person name="Lackner G."/>
            <person name="Hoffmeister D."/>
            <person name="Rencoret J."/>
            <person name="Gutierrez A."/>
            <person name="Sun H."/>
            <person name="Lindquist E."/>
            <person name="Barry K."/>
            <person name="Riley R."/>
            <person name="Grigoriev I.V."/>
            <person name="Henrissat B."/>
            <person name="Kues U."/>
            <person name="Berka R.M."/>
            <person name="Martinez A.T."/>
            <person name="Covert S.F."/>
            <person name="Blanchette R.A."/>
            <person name="Cullen D."/>
        </authorList>
    </citation>
    <scope>NUCLEOTIDE SEQUENCE [LARGE SCALE GENOMIC DNA]</scope>
    <source>
        <strain evidence="3 4">11061_1 CR5-6</strain>
    </source>
</reference>
<dbReference type="HOGENOM" id="CLU_035509_7_3_1"/>
<dbReference type="Proteomes" id="UP000053257">
    <property type="component" value="Unassembled WGS sequence"/>
</dbReference>
<dbReference type="Pfam" id="PF20151">
    <property type="entry name" value="DUF6533"/>
    <property type="match status" value="1"/>
</dbReference>
<feature type="transmembrane region" description="Helical" evidence="1">
    <location>
        <begin position="69"/>
        <end position="87"/>
    </location>
</feature>
<sequence>MRSPPPLDPVSVCPIYSFALRIGLWAARARSITFDLDLARRLEPMGVSGSVGATEIATAFRDATLNRQFTLAGLVILYWDFIVTFSMEVERYWGRRFAFSWPTVCFLGCRYLALIGHVPLLFQIAQPVNNESVCPKLLAYHQVFILVGQVFVGTMMNIRTYALYGRSRKIQIAVWTLSVIVLAIGSWGIFSSHSESPTEPAGVGCNVALSPSQGAHIAVAWGCLLLYDITIFSLTLYKTLALRTGSRGLVDVMLRDGAMYFGLLSCMSICTFVTLIVGRPFVRGLTATLANV</sequence>
<keyword evidence="4" id="KW-1185">Reference proteome</keyword>
<name>A0A0C3SDK2_PHLG1</name>
<dbReference type="OrthoDB" id="3261349at2759"/>
<feature type="transmembrane region" description="Helical" evidence="1">
    <location>
        <begin position="258"/>
        <end position="282"/>
    </location>
</feature>
<dbReference type="EMBL" id="KN840462">
    <property type="protein sequence ID" value="KIP09735.1"/>
    <property type="molecule type" value="Genomic_DNA"/>
</dbReference>
<feature type="transmembrane region" description="Helical" evidence="1">
    <location>
        <begin position="218"/>
        <end position="237"/>
    </location>
</feature>
<keyword evidence="1" id="KW-1133">Transmembrane helix</keyword>
<feature type="domain" description="DUF6533" evidence="2">
    <location>
        <begin position="69"/>
        <end position="115"/>
    </location>
</feature>
<protein>
    <recommendedName>
        <fullName evidence="2">DUF6533 domain-containing protein</fullName>
    </recommendedName>
</protein>
<accession>A0A0C3SDK2</accession>
<feature type="transmembrane region" description="Helical" evidence="1">
    <location>
        <begin position="137"/>
        <end position="158"/>
    </location>
</feature>
<feature type="transmembrane region" description="Helical" evidence="1">
    <location>
        <begin position="170"/>
        <end position="190"/>
    </location>
</feature>